<organism evidence="1 2">
    <name type="scientific">Umbra pygmaea</name>
    <name type="common">Eastern mudminnow</name>
    <dbReference type="NCBI Taxonomy" id="75934"/>
    <lineage>
        <taxon>Eukaryota</taxon>
        <taxon>Metazoa</taxon>
        <taxon>Chordata</taxon>
        <taxon>Craniata</taxon>
        <taxon>Vertebrata</taxon>
        <taxon>Euteleostomi</taxon>
        <taxon>Actinopterygii</taxon>
        <taxon>Neopterygii</taxon>
        <taxon>Teleostei</taxon>
        <taxon>Protacanthopterygii</taxon>
        <taxon>Esociformes</taxon>
        <taxon>Umbridae</taxon>
        <taxon>Umbra</taxon>
    </lineage>
</organism>
<dbReference type="EMBL" id="JAGEUA010000001">
    <property type="protein sequence ID" value="KAL1023531.1"/>
    <property type="molecule type" value="Genomic_DNA"/>
</dbReference>
<comment type="caution">
    <text evidence="1">The sequence shown here is derived from an EMBL/GenBank/DDBJ whole genome shotgun (WGS) entry which is preliminary data.</text>
</comment>
<dbReference type="AlphaFoldDB" id="A0ABD0XQ99"/>
<protein>
    <submittedName>
        <fullName evidence="1">Uncharacterized protein</fullName>
    </submittedName>
</protein>
<feature type="non-terminal residue" evidence="1">
    <location>
        <position position="1"/>
    </location>
</feature>
<evidence type="ECO:0000313" key="1">
    <source>
        <dbReference type="EMBL" id="KAL1023531.1"/>
    </source>
</evidence>
<dbReference type="Proteomes" id="UP001557470">
    <property type="component" value="Unassembled WGS sequence"/>
</dbReference>
<accession>A0ABD0XQ99</accession>
<evidence type="ECO:0000313" key="2">
    <source>
        <dbReference type="Proteomes" id="UP001557470"/>
    </source>
</evidence>
<reference evidence="1 2" key="1">
    <citation type="submission" date="2024-06" db="EMBL/GenBank/DDBJ databases">
        <authorList>
            <person name="Pan Q."/>
            <person name="Wen M."/>
            <person name="Jouanno E."/>
            <person name="Zahm M."/>
            <person name="Klopp C."/>
            <person name="Cabau C."/>
            <person name="Louis A."/>
            <person name="Berthelot C."/>
            <person name="Parey E."/>
            <person name="Roest Crollius H."/>
            <person name="Montfort J."/>
            <person name="Robinson-Rechavi M."/>
            <person name="Bouchez O."/>
            <person name="Lampietro C."/>
            <person name="Lopez Roques C."/>
            <person name="Donnadieu C."/>
            <person name="Postlethwait J."/>
            <person name="Bobe J."/>
            <person name="Verreycken H."/>
            <person name="Guiguen Y."/>
        </authorList>
    </citation>
    <scope>NUCLEOTIDE SEQUENCE [LARGE SCALE GENOMIC DNA]</scope>
    <source>
        <strain evidence="1">Up_M1</strain>
        <tissue evidence="1">Testis</tissue>
    </source>
</reference>
<name>A0ABD0XQ99_UMBPY</name>
<sequence>AHQALTAIMLDKRWLTQMKKFIHFRYQRTKTWGVYTVKENKLYSYIPDIQRAILSRRRRSGTGLPRKISLRPDDPRQLVLIAPVQPPPTSKLE</sequence>
<proteinExistence type="predicted"/>
<gene>
    <name evidence="1" type="ORF">UPYG_G00042040</name>
</gene>
<keyword evidence="2" id="KW-1185">Reference proteome</keyword>